<dbReference type="Gramene" id="KMS95464">
    <property type="protein sequence ID" value="KMS95464"/>
    <property type="gene ID" value="BVRB_008030"/>
</dbReference>
<dbReference type="OrthoDB" id="689350at2759"/>
<gene>
    <name evidence="1" type="ORF">BVRB_008030</name>
</gene>
<name>A0A0J8B2W7_BETVV</name>
<evidence type="ECO:0000313" key="1">
    <source>
        <dbReference type="EMBL" id="KMS95464.1"/>
    </source>
</evidence>
<reference evidence="1 2" key="1">
    <citation type="journal article" date="2014" name="Nature">
        <title>The genome of the recently domesticated crop plant sugar beet (Beta vulgaris).</title>
        <authorList>
            <person name="Dohm J.C."/>
            <person name="Minoche A.E."/>
            <person name="Holtgrawe D."/>
            <person name="Capella-Gutierrez S."/>
            <person name="Zakrzewski F."/>
            <person name="Tafer H."/>
            <person name="Rupp O."/>
            <person name="Sorensen T.R."/>
            <person name="Stracke R."/>
            <person name="Reinhardt R."/>
            <person name="Goesmann A."/>
            <person name="Kraft T."/>
            <person name="Schulz B."/>
            <person name="Stadler P.F."/>
            <person name="Schmidt T."/>
            <person name="Gabaldon T."/>
            <person name="Lehrach H."/>
            <person name="Weisshaar B."/>
            <person name="Himmelbauer H."/>
        </authorList>
    </citation>
    <scope>NUCLEOTIDE SEQUENCE [LARGE SCALE GENOMIC DNA]</scope>
    <source>
        <tissue evidence="1">Taproot</tissue>
    </source>
</reference>
<dbReference type="Proteomes" id="UP000035740">
    <property type="component" value="Unassembled WGS sequence"/>
</dbReference>
<sequence>MAAPGSTKAGEATQLLKYNTWVLKVPIHCLGCKREVKKLLQRIDGDAGNGRKRMKGKGQNGNCGGVVNGGAANTTGLVNDYEGKGQGVNLSPSFEEMSSFVPNQGSETVQVMNYNAAHPSKIGPHDGFTSLIDSRLRALINAFSICNPHK</sequence>
<dbReference type="AlphaFoldDB" id="A0A0J8B2W7"/>
<evidence type="ECO:0000313" key="2">
    <source>
        <dbReference type="Proteomes" id="UP000035740"/>
    </source>
</evidence>
<organism evidence="1 2">
    <name type="scientific">Beta vulgaris subsp. vulgaris</name>
    <name type="common">Beet</name>
    <dbReference type="NCBI Taxonomy" id="3555"/>
    <lineage>
        <taxon>Eukaryota</taxon>
        <taxon>Viridiplantae</taxon>
        <taxon>Streptophyta</taxon>
        <taxon>Embryophyta</taxon>
        <taxon>Tracheophyta</taxon>
        <taxon>Spermatophyta</taxon>
        <taxon>Magnoliopsida</taxon>
        <taxon>eudicotyledons</taxon>
        <taxon>Gunneridae</taxon>
        <taxon>Pentapetalae</taxon>
        <taxon>Caryophyllales</taxon>
        <taxon>Chenopodiaceae</taxon>
        <taxon>Betoideae</taxon>
        <taxon>Beta</taxon>
    </lineage>
</organism>
<accession>A0A0J8B2W7</accession>
<evidence type="ECO:0008006" key="3">
    <source>
        <dbReference type="Google" id="ProtNLM"/>
    </source>
</evidence>
<dbReference type="EMBL" id="KQ090466">
    <property type="protein sequence ID" value="KMS95464.1"/>
    <property type="molecule type" value="Genomic_DNA"/>
</dbReference>
<keyword evidence="2" id="KW-1185">Reference proteome</keyword>
<protein>
    <recommendedName>
        <fullName evidence="3">HMA domain-containing protein</fullName>
    </recommendedName>
</protein>
<proteinExistence type="predicted"/>